<sequence length="245" mass="26993">MALMQCSFFSDVLGVTTHANVILPQEATLAGGRLPVLYLLHGRSDDETAWLRWSAIERHATEHGIAVVMPNAGRSFYTDQVVGYDYFSFISEELPRVMQGFFPLSSEPADTFVAGLSMGGYGALKWALNKPDSIAAAASLSGALDIVVREREGEWLANHGSLEQAQAKGDDLFALVASLDPASLPSLFAWCGTEDHLIEENRRFRDAADGAGLPLTYSEGPGGHDWARWDEQIQRVLEWLPRRER</sequence>
<organism evidence="1 2">
    <name type="scientific">Orlajensenia leifsoniae</name>
    <dbReference type="NCBI Taxonomy" id="2561933"/>
    <lineage>
        <taxon>Bacteria</taxon>
        <taxon>Bacillati</taxon>
        <taxon>Actinomycetota</taxon>
        <taxon>Actinomycetes</taxon>
        <taxon>Micrococcales</taxon>
        <taxon>Microbacteriaceae</taxon>
        <taxon>Orlajensenia</taxon>
    </lineage>
</organism>
<dbReference type="EMBL" id="SPQZ01000001">
    <property type="protein sequence ID" value="TFW00131.1"/>
    <property type="molecule type" value="Genomic_DNA"/>
</dbReference>
<dbReference type="RefSeq" id="WP_135118968.1">
    <property type="nucleotide sequence ID" value="NZ_SPQZ01000001.1"/>
</dbReference>
<dbReference type="InterPro" id="IPR050583">
    <property type="entry name" value="Mycobacterial_A85_antigen"/>
</dbReference>
<dbReference type="Gene3D" id="3.40.50.1820">
    <property type="entry name" value="alpha/beta hydrolase"/>
    <property type="match status" value="1"/>
</dbReference>
<dbReference type="SUPFAM" id="SSF53474">
    <property type="entry name" value="alpha/beta-Hydrolases"/>
    <property type="match status" value="1"/>
</dbReference>
<dbReference type="PANTHER" id="PTHR48098">
    <property type="entry name" value="ENTEROCHELIN ESTERASE-RELATED"/>
    <property type="match status" value="1"/>
</dbReference>
<comment type="caution">
    <text evidence="1">The sequence shown here is derived from an EMBL/GenBank/DDBJ whole genome shotgun (WGS) entry which is preliminary data.</text>
</comment>
<accession>A0A4Y9R719</accession>
<gene>
    <name evidence="1" type="ORF">E4M00_02775</name>
</gene>
<keyword evidence="2" id="KW-1185">Reference proteome</keyword>
<dbReference type="Pfam" id="PF00756">
    <property type="entry name" value="Esterase"/>
    <property type="match status" value="1"/>
</dbReference>
<reference evidence="1 2" key="1">
    <citation type="journal article" date="2018" name="J. Microbiol.">
        <title>Leifsonia flava sp. nov., a novel actinobacterium isolated from the rhizosphere of Aquilegia viridiflora.</title>
        <authorList>
            <person name="Cai Y."/>
            <person name="Tao W.Z."/>
            <person name="Ma Y.J."/>
            <person name="Cheng J."/>
            <person name="Zhang M.Y."/>
            <person name="Zhang Y.X."/>
        </authorList>
    </citation>
    <scope>NUCLEOTIDE SEQUENCE [LARGE SCALE GENOMIC DNA]</scope>
    <source>
        <strain evidence="1 2">SYP-B2174</strain>
    </source>
</reference>
<evidence type="ECO:0000313" key="2">
    <source>
        <dbReference type="Proteomes" id="UP000298127"/>
    </source>
</evidence>
<dbReference type="AlphaFoldDB" id="A0A4Y9R719"/>
<protein>
    <submittedName>
        <fullName evidence="1">Esterase family protein</fullName>
    </submittedName>
</protein>
<proteinExistence type="predicted"/>
<dbReference type="PANTHER" id="PTHR48098:SF1">
    <property type="entry name" value="DIACYLGLYCEROL ACYLTRANSFERASE_MYCOLYLTRANSFERASE AG85A"/>
    <property type="match status" value="1"/>
</dbReference>
<evidence type="ECO:0000313" key="1">
    <source>
        <dbReference type="EMBL" id="TFW00131.1"/>
    </source>
</evidence>
<dbReference type="InterPro" id="IPR000801">
    <property type="entry name" value="Esterase-like"/>
</dbReference>
<dbReference type="InterPro" id="IPR029058">
    <property type="entry name" value="AB_hydrolase_fold"/>
</dbReference>
<dbReference type="GO" id="GO:0016747">
    <property type="term" value="F:acyltransferase activity, transferring groups other than amino-acyl groups"/>
    <property type="evidence" value="ECO:0007669"/>
    <property type="project" value="TreeGrafter"/>
</dbReference>
<dbReference type="Proteomes" id="UP000298127">
    <property type="component" value="Unassembled WGS sequence"/>
</dbReference>
<name>A0A4Y9R719_9MICO</name>